<dbReference type="GO" id="GO:0009253">
    <property type="term" value="P:peptidoglycan catabolic process"/>
    <property type="evidence" value="ECO:0007669"/>
    <property type="project" value="InterPro"/>
</dbReference>
<accession>A0AAW3XKY8</accession>
<dbReference type="GO" id="GO:0031640">
    <property type="term" value="P:killing of cells of another organism"/>
    <property type="evidence" value="ECO:0007669"/>
    <property type="project" value="UniProtKB-KW"/>
</dbReference>
<dbReference type="EC" id="3.2.1.17" evidence="7"/>
<dbReference type="CDD" id="cd00737">
    <property type="entry name" value="lyz_endolysin_autolysin"/>
    <property type="match status" value="1"/>
</dbReference>
<comment type="caution">
    <text evidence="8">The sequence shown here is derived from an EMBL/GenBank/DDBJ whole genome shotgun (WGS) entry which is preliminary data.</text>
</comment>
<evidence type="ECO:0000256" key="3">
    <source>
        <dbReference type="ARBA" id="ARBA00022638"/>
    </source>
</evidence>
<dbReference type="InterPro" id="IPR023347">
    <property type="entry name" value="Lysozyme_dom_sf"/>
</dbReference>
<dbReference type="PANTHER" id="PTHR38107">
    <property type="match status" value="1"/>
</dbReference>
<dbReference type="GO" id="GO:0042742">
    <property type="term" value="P:defense response to bacterium"/>
    <property type="evidence" value="ECO:0007669"/>
    <property type="project" value="UniProtKB-KW"/>
</dbReference>
<organism evidence="8 9">
    <name type="scientific">Enterobacter kobei</name>
    <dbReference type="NCBI Taxonomy" id="208224"/>
    <lineage>
        <taxon>Bacteria</taxon>
        <taxon>Pseudomonadati</taxon>
        <taxon>Pseudomonadota</taxon>
        <taxon>Gammaproteobacteria</taxon>
        <taxon>Enterobacterales</taxon>
        <taxon>Enterobacteriaceae</taxon>
        <taxon>Enterobacter</taxon>
        <taxon>Enterobacter cloacae complex</taxon>
    </lineage>
</organism>
<protein>
    <recommendedName>
        <fullName evidence="7">Lysozyme</fullName>
        <ecNumber evidence="7">3.2.1.17</ecNumber>
    </recommendedName>
</protein>
<dbReference type="RefSeq" id="WP_131632011.1">
    <property type="nucleotide sequence ID" value="NZ_JACSEP010000042.1"/>
</dbReference>
<dbReference type="Gene3D" id="1.10.530.40">
    <property type="match status" value="1"/>
</dbReference>
<dbReference type="GO" id="GO:0003796">
    <property type="term" value="F:lysozyme activity"/>
    <property type="evidence" value="ECO:0007669"/>
    <property type="project" value="UniProtKB-EC"/>
</dbReference>
<name>A0AAW3XKY8_9ENTR</name>
<gene>
    <name evidence="8" type="ORF">H9R40_15500</name>
</gene>
<dbReference type="Pfam" id="PF00959">
    <property type="entry name" value="Phage_lysozyme"/>
    <property type="match status" value="1"/>
</dbReference>
<dbReference type="InterPro" id="IPR034690">
    <property type="entry name" value="Endolysin_T4_type"/>
</dbReference>
<dbReference type="AlphaFoldDB" id="A0AAW3XKY8"/>
<evidence type="ECO:0000256" key="4">
    <source>
        <dbReference type="ARBA" id="ARBA00022801"/>
    </source>
</evidence>
<proteinExistence type="inferred from homology"/>
<keyword evidence="6 7" id="KW-0326">Glycosidase</keyword>
<dbReference type="InterPro" id="IPR033907">
    <property type="entry name" value="Endolysin_autolysin"/>
</dbReference>
<keyword evidence="2 7" id="KW-0929">Antimicrobial</keyword>
<dbReference type="InterPro" id="IPR002196">
    <property type="entry name" value="Glyco_hydro_24"/>
</dbReference>
<comment type="similarity">
    <text evidence="7">Belongs to the glycosyl hydrolase 24 family.</text>
</comment>
<keyword evidence="5" id="KW-1035">Host cytoplasm</keyword>
<evidence type="ECO:0000256" key="5">
    <source>
        <dbReference type="ARBA" id="ARBA00023200"/>
    </source>
</evidence>
<dbReference type="SUPFAM" id="SSF53955">
    <property type="entry name" value="Lysozyme-like"/>
    <property type="match status" value="1"/>
</dbReference>
<dbReference type="FunFam" id="1.10.530.40:FF:000004">
    <property type="entry name" value="Lysozyme"/>
    <property type="match status" value="1"/>
</dbReference>
<dbReference type="GO" id="GO:0016998">
    <property type="term" value="P:cell wall macromolecule catabolic process"/>
    <property type="evidence" value="ECO:0007669"/>
    <property type="project" value="InterPro"/>
</dbReference>
<dbReference type="InterPro" id="IPR023346">
    <property type="entry name" value="Lysozyme-like_dom_sf"/>
</dbReference>
<evidence type="ECO:0000256" key="1">
    <source>
        <dbReference type="ARBA" id="ARBA00000632"/>
    </source>
</evidence>
<sequence>MMQTSDKGIALIKQFEGCKLTAYQDSVGVWTIGYGWTLPVDGKPIRAGMTIKQETAERLLKTGLVSYESDVSRLVKVSLTQGQFDALVSFTYNLGARSLSTSTLLRKLNAGDYAGAADEFLRWNKAGGKVLNGLTRRREAERALFLS</sequence>
<comment type="catalytic activity">
    <reaction evidence="1 7">
        <text>Hydrolysis of (1-&gt;4)-beta-linkages between N-acetylmuramic acid and N-acetyl-D-glucosamine residues in a peptidoglycan and between N-acetyl-D-glucosamine residues in chitodextrins.</text>
        <dbReference type="EC" id="3.2.1.17"/>
    </reaction>
</comment>
<keyword evidence="4 7" id="KW-0378">Hydrolase</keyword>
<reference evidence="8" key="1">
    <citation type="submission" date="2020-08" db="EMBL/GenBank/DDBJ databases">
        <title>Distribution of Beta-Lactamase Producing Gram-Negative Bacterial Isolates in Isabela River of Santo Domingo, Dominican Republic.</title>
        <authorList>
            <person name="Calderon V."/>
            <person name="Del Rosario C."/>
            <person name="Duarte A."/>
            <person name="Bonnelly R."/>
            <person name="Barauna R."/>
            <person name="Ramos R.T."/>
            <person name="Perdomo O.P."/>
            <person name="Rodriguez De Francisco L.E."/>
            <person name="Franco De Los Santos E.F."/>
        </authorList>
    </citation>
    <scope>NUCLEOTIDE SEQUENCE</scope>
    <source>
        <strain evidence="8">INTEC_BI4_1.1</strain>
    </source>
</reference>
<dbReference type="PANTHER" id="PTHR38107:SF3">
    <property type="entry name" value="LYSOZYME RRRD-RELATED"/>
    <property type="match status" value="1"/>
</dbReference>
<evidence type="ECO:0000313" key="8">
    <source>
        <dbReference type="EMBL" id="MBC6324619.1"/>
    </source>
</evidence>
<evidence type="ECO:0000256" key="2">
    <source>
        <dbReference type="ARBA" id="ARBA00022529"/>
    </source>
</evidence>
<dbReference type="EMBL" id="JACSEP010000042">
    <property type="protein sequence ID" value="MBC6324619.1"/>
    <property type="molecule type" value="Genomic_DNA"/>
</dbReference>
<evidence type="ECO:0000256" key="7">
    <source>
        <dbReference type="RuleBase" id="RU003788"/>
    </source>
</evidence>
<evidence type="ECO:0000313" key="9">
    <source>
        <dbReference type="Proteomes" id="UP000613022"/>
    </source>
</evidence>
<dbReference type="HAMAP" id="MF_04110">
    <property type="entry name" value="ENDOLYSIN_T4"/>
    <property type="match status" value="1"/>
</dbReference>
<evidence type="ECO:0000256" key="6">
    <source>
        <dbReference type="ARBA" id="ARBA00023295"/>
    </source>
</evidence>
<keyword evidence="3 7" id="KW-0081">Bacteriolytic enzyme</keyword>
<dbReference type="Proteomes" id="UP000613022">
    <property type="component" value="Unassembled WGS sequence"/>
</dbReference>
<dbReference type="InterPro" id="IPR051018">
    <property type="entry name" value="Bacteriophage_GH24"/>
</dbReference>